<proteinExistence type="inferred from homology"/>
<dbReference type="eggNOG" id="KOG1059">
    <property type="taxonomic scope" value="Eukaryota"/>
</dbReference>
<dbReference type="PhylomeDB" id="B3S667"/>
<dbReference type="Gene3D" id="1.25.10.10">
    <property type="entry name" value="Leucine-rich Repeat Variant"/>
    <property type="match status" value="1"/>
</dbReference>
<dbReference type="Proteomes" id="UP000009022">
    <property type="component" value="Unassembled WGS sequence"/>
</dbReference>
<keyword evidence="10" id="KW-1185">Reference proteome</keyword>
<dbReference type="InterPro" id="IPR016024">
    <property type="entry name" value="ARM-type_fold"/>
</dbReference>
<organism evidence="9 10">
    <name type="scientific">Trichoplax adhaerens</name>
    <name type="common">Trichoplax reptans</name>
    <dbReference type="NCBI Taxonomy" id="10228"/>
    <lineage>
        <taxon>Eukaryota</taxon>
        <taxon>Metazoa</taxon>
        <taxon>Placozoa</taxon>
        <taxon>Uniplacotomia</taxon>
        <taxon>Trichoplacea</taxon>
        <taxon>Trichoplacidae</taxon>
        <taxon>Trichoplax</taxon>
    </lineage>
</organism>
<dbReference type="GO" id="GO:0006896">
    <property type="term" value="P:Golgi to vacuole transport"/>
    <property type="evidence" value="ECO:0000318"/>
    <property type="project" value="GO_Central"/>
</dbReference>
<dbReference type="FunCoup" id="B3S667">
    <property type="interactions" value="2469"/>
</dbReference>
<evidence type="ECO:0000256" key="4">
    <source>
        <dbReference type="ARBA" id="ARBA00022448"/>
    </source>
</evidence>
<feature type="non-terminal residue" evidence="9">
    <location>
        <position position="1"/>
    </location>
</feature>
<dbReference type="InterPro" id="IPR010474">
    <property type="entry name" value="AP3D_dom_metazoa"/>
</dbReference>
<name>B3S667_TRIAD</name>
<comment type="similarity">
    <text evidence="2">Belongs to the adaptor complexes large subunit family.</text>
</comment>
<dbReference type="GO" id="GO:0006623">
    <property type="term" value="P:protein targeting to vacuole"/>
    <property type="evidence" value="ECO:0000318"/>
    <property type="project" value="GO_Central"/>
</dbReference>
<dbReference type="InterPro" id="IPR017105">
    <property type="entry name" value="AP3_complex_dsu"/>
</dbReference>
<dbReference type="FunFam" id="1.25.10.10:FF:000251">
    <property type="entry name" value="AP-3 complex subunit delta"/>
    <property type="match status" value="1"/>
</dbReference>
<dbReference type="STRING" id="10228.B3S667"/>
<keyword evidence="7" id="KW-0472">Membrane</keyword>
<dbReference type="SMART" id="SM01354">
    <property type="entry name" value="BLVR"/>
    <property type="match status" value="1"/>
</dbReference>
<dbReference type="SUPFAM" id="SSF48371">
    <property type="entry name" value="ARM repeat"/>
    <property type="match status" value="1"/>
</dbReference>
<evidence type="ECO:0000256" key="1">
    <source>
        <dbReference type="ARBA" id="ARBA00004308"/>
    </source>
</evidence>
<keyword evidence="6" id="KW-0653">Protein transport</keyword>
<dbReference type="RefSeq" id="XP_002115718.1">
    <property type="nucleotide sequence ID" value="XM_002115682.1"/>
</dbReference>
<evidence type="ECO:0000256" key="2">
    <source>
        <dbReference type="ARBA" id="ARBA00006613"/>
    </source>
</evidence>
<dbReference type="EMBL" id="DS985252">
    <property type="protein sequence ID" value="EDV21570.1"/>
    <property type="molecule type" value="Genomic_DNA"/>
</dbReference>
<dbReference type="GO" id="GO:0010008">
    <property type="term" value="C:endosome membrane"/>
    <property type="evidence" value="ECO:0000318"/>
    <property type="project" value="GO_Central"/>
</dbReference>
<dbReference type="GO" id="GO:0030123">
    <property type="term" value="C:AP-3 adaptor complex"/>
    <property type="evidence" value="ECO:0000318"/>
    <property type="project" value="GO_Central"/>
</dbReference>
<evidence type="ECO:0000256" key="6">
    <source>
        <dbReference type="ARBA" id="ARBA00022927"/>
    </source>
</evidence>
<dbReference type="GeneID" id="6757065"/>
<evidence type="ECO:0000256" key="7">
    <source>
        <dbReference type="ARBA" id="ARBA00023136"/>
    </source>
</evidence>
<accession>B3S667</accession>
<reference evidence="9 10" key="1">
    <citation type="journal article" date="2008" name="Nature">
        <title>The Trichoplax genome and the nature of placozoans.</title>
        <authorList>
            <person name="Srivastava M."/>
            <person name="Begovic E."/>
            <person name="Chapman J."/>
            <person name="Putnam N.H."/>
            <person name="Hellsten U."/>
            <person name="Kawashima T."/>
            <person name="Kuo A."/>
            <person name="Mitros T."/>
            <person name="Salamov A."/>
            <person name="Carpenter M.L."/>
            <person name="Signorovitch A.Y."/>
            <person name="Moreno M.A."/>
            <person name="Kamm K."/>
            <person name="Grimwood J."/>
            <person name="Schmutz J."/>
            <person name="Shapiro H."/>
            <person name="Grigoriev I.V."/>
            <person name="Buss L.W."/>
            <person name="Schierwater B."/>
            <person name="Dellaporta S.L."/>
            <person name="Rokhsar D.S."/>
        </authorList>
    </citation>
    <scope>NUCLEOTIDE SEQUENCE [LARGE SCALE GENOMIC DNA]</scope>
    <source>
        <strain evidence="9 10">Grell-BS-1999</strain>
    </source>
</reference>
<dbReference type="PANTHER" id="PTHR22781">
    <property type="entry name" value="DELTA ADAPTIN-RELATED"/>
    <property type="match status" value="1"/>
</dbReference>
<dbReference type="CTD" id="6757065"/>
<dbReference type="InParanoid" id="B3S667"/>
<keyword evidence="5" id="KW-0677">Repeat</keyword>
<dbReference type="PANTHER" id="PTHR22781:SF12">
    <property type="entry name" value="AP-3 COMPLEX SUBUNIT DELTA-1"/>
    <property type="match status" value="1"/>
</dbReference>
<dbReference type="InterPro" id="IPR002553">
    <property type="entry name" value="Clathrin/coatomer_adapt-like_N"/>
</dbReference>
<dbReference type="InterPro" id="IPR011989">
    <property type="entry name" value="ARM-like"/>
</dbReference>
<sequence>KMFEKNLNDLVRGIRANKSNEAKYIAQCIEEIKHELRQDNTNVKANAICKLIYLQMFGYDISWAAFNVIEVMSSTKFTHKRIGYLASSQCFTEDMDILTLTTNLIRKDFSSQNQYDAAVTLNGLSCFVSADLARDLANDVITLLASTKPYIRKRAIIVLYKIFLKFPEALRPAYPRLKAKLDDPEPSVQSAAVNVICELARKNPQNYLSLAPIFFKLMTNSTNNWMLIKIIKLFAALTPLEPRLGKKLIEPLTNLIHSTSAMSLLYECINTVIAVLLAFTSMPNHSSSVQLCVSKLRLLIEDADQNLKYLGLLAMSKILKAHPKAVQAHKDMILRCLDDKDESIKLRALDLLSGMISKKNLVEIVKKLMRHIETTESTSYRDELLSKIIHICSQSNYQYVADFEWYISVLVELAQVDGIHHGSLVATQLLDVTVRVKGIRRFSVQQMTMLLENSKLMGITAQGSSTGDVFFAAAWIVGEFSEHLSDLRSIMHIFLQPRATSLPPPVQAVIVHNILKLYSRIYLKAENDNDQDTIAEVTQMLIDQLPMFGESSDLEVQERACCAIQMLKYIQKIRDKGLTVTDEVREMFAGELNPVATKAQKKVPVPEGLNLDIWINDPPSDSSDDELNNDAMFVTEEDHNNIQGIKYPKVDEDELKKRREARKLEQENNPYYIKGNTKSKELEGPDINDIPVASLDLTVPLKVPGNMILSTL</sequence>
<evidence type="ECO:0000259" key="8">
    <source>
        <dbReference type="SMART" id="SM01354"/>
    </source>
</evidence>
<keyword evidence="4" id="KW-0813">Transport</keyword>
<dbReference type="KEGG" id="tad:TRIADDRAFT_29995"/>
<evidence type="ECO:0000313" key="10">
    <source>
        <dbReference type="Proteomes" id="UP000009022"/>
    </source>
</evidence>
<evidence type="ECO:0000256" key="5">
    <source>
        <dbReference type="ARBA" id="ARBA00022737"/>
    </source>
</evidence>
<protein>
    <recommendedName>
        <fullName evidence="3">AP-3 complex subunit delta</fullName>
    </recommendedName>
</protein>
<evidence type="ECO:0000313" key="9">
    <source>
        <dbReference type="EMBL" id="EDV21570.1"/>
    </source>
</evidence>
<dbReference type="Pfam" id="PF01602">
    <property type="entry name" value="Adaptin_N"/>
    <property type="match status" value="1"/>
</dbReference>
<dbReference type="OMA" id="FIGMIKH"/>
<feature type="domain" description="AP-3 complex subunit delta" evidence="8">
    <location>
        <begin position="650"/>
        <end position="712"/>
    </location>
</feature>
<comment type="subcellular location">
    <subcellularLocation>
        <location evidence="1">Endomembrane system</location>
    </subcellularLocation>
</comment>
<dbReference type="Pfam" id="PF06375">
    <property type="entry name" value="AP3D1"/>
    <property type="match status" value="1"/>
</dbReference>
<evidence type="ECO:0000256" key="3">
    <source>
        <dbReference type="ARBA" id="ARBA00015717"/>
    </source>
</evidence>
<dbReference type="PIRSF" id="PIRSF037092">
    <property type="entry name" value="AP3_complex_delta"/>
    <property type="match status" value="1"/>
</dbReference>
<dbReference type="OrthoDB" id="10264595at2759"/>
<dbReference type="AlphaFoldDB" id="B3S667"/>
<gene>
    <name evidence="9" type="ORF">TRIADDRAFT_29995</name>
</gene>
<dbReference type="HOGENOM" id="CLU_001908_1_0_1"/>